<sequence>MSSSKVTLTFALVLLCTAFAPGVAGALAADAPLDVDVAHDDTEVTVTVTQNATTVQNATVNVTADGNYSGEGTYATGENGSVVLPEPDSPTNVTLNVTYGSLETTESVELAPSTSEGLSVSVSQDDGGEPTVSVTDNGTAVPNATVDVAAEGNYSGLGTYTTGENGSVSLPEPDENVTVTVTATTDNDTVETTANLTVADEEPMSFGQRVSSFVQSVLGDDGEGGIGQVVSEFVRGNNPGKADEKRPDHAGPPADKGKNADRGNQSKVGNGNGHGAEKGDDHPSNANGKNVDDESDETDETDEKNENGQNGQNGKKGSNGNGNGNGGDSPELDNGPAVDGPTVPADA</sequence>
<feature type="compositionally biased region" description="Polar residues" evidence="1">
    <location>
        <begin position="112"/>
        <end position="124"/>
    </location>
</feature>
<feature type="compositionally biased region" description="Acidic residues" evidence="1">
    <location>
        <begin position="293"/>
        <end position="303"/>
    </location>
</feature>
<evidence type="ECO:0000313" key="2">
    <source>
        <dbReference type="EMBL" id="KTG08169.1"/>
    </source>
</evidence>
<feature type="compositionally biased region" description="Low complexity" evidence="1">
    <location>
        <begin position="307"/>
        <end position="316"/>
    </location>
</feature>
<name>A0A0W1R439_9EURY</name>
<reference evidence="2 3" key="1">
    <citation type="submission" date="2015-12" db="EMBL/GenBank/DDBJ databases">
        <title>Haloprofundus marisrubri gen. nov., sp. nov., an extremely halophilic archaeon isolated from the Discovery deep brine-seawater interface in the Red Sea.</title>
        <authorList>
            <person name="Zhang G."/>
            <person name="Stingl U."/>
            <person name="Rashid M."/>
        </authorList>
    </citation>
    <scope>NUCLEOTIDE SEQUENCE [LARGE SCALE GENOMIC DNA]</scope>
    <source>
        <strain evidence="2 3">SB9</strain>
    </source>
</reference>
<dbReference type="Proteomes" id="UP000054387">
    <property type="component" value="Unassembled WGS sequence"/>
</dbReference>
<dbReference type="RefSeq" id="WP_058583250.1">
    <property type="nucleotide sequence ID" value="NZ_LOPU01000034.1"/>
</dbReference>
<dbReference type="AlphaFoldDB" id="A0A0W1R439"/>
<protein>
    <submittedName>
        <fullName evidence="2">Uncharacterized protein</fullName>
    </submittedName>
</protein>
<feature type="compositionally biased region" description="Basic and acidic residues" evidence="1">
    <location>
        <begin position="241"/>
        <end position="261"/>
    </location>
</feature>
<keyword evidence="3" id="KW-1185">Reference proteome</keyword>
<organism evidence="2 3">
    <name type="scientific">Haloprofundus marisrubri</name>
    <dbReference type="NCBI Taxonomy" id="1514971"/>
    <lineage>
        <taxon>Archaea</taxon>
        <taxon>Methanobacteriati</taxon>
        <taxon>Methanobacteriota</taxon>
        <taxon>Stenosarchaea group</taxon>
        <taxon>Halobacteria</taxon>
        <taxon>Halobacteriales</taxon>
        <taxon>Haloferacaceae</taxon>
        <taxon>Haloprofundus</taxon>
    </lineage>
</organism>
<comment type="caution">
    <text evidence="2">The sequence shown here is derived from an EMBL/GenBank/DDBJ whole genome shotgun (WGS) entry which is preliminary data.</text>
</comment>
<feature type="compositionally biased region" description="Gly residues" evidence="1">
    <location>
        <begin position="317"/>
        <end position="327"/>
    </location>
</feature>
<feature type="region of interest" description="Disordered" evidence="1">
    <location>
        <begin position="233"/>
        <end position="347"/>
    </location>
</feature>
<feature type="region of interest" description="Disordered" evidence="1">
    <location>
        <begin position="112"/>
        <end position="131"/>
    </location>
</feature>
<evidence type="ECO:0000313" key="3">
    <source>
        <dbReference type="Proteomes" id="UP000054387"/>
    </source>
</evidence>
<accession>A0A0W1R439</accession>
<proteinExistence type="predicted"/>
<dbReference type="STRING" id="1514971.AUR64_00935"/>
<dbReference type="EMBL" id="LOPU01000034">
    <property type="protein sequence ID" value="KTG08169.1"/>
    <property type="molecule type" value="Genomic_DNA"/>
</dbReference>
<evidence type="ECO:0000256" key="1">
    <source>
        <dbReference type="SAM" id="MobiDB-lite"/>
    </source>
</evidence>
<gene>
    <name evidence="2" type="ORF">AUR64_00935</name>
</gene>